<dbReference type="Proteomes" id="UP000294662">
    <property type="component" value="Unassembled WGS sequence"/>
</dbReference>
<dbReference type="RefSeq" id="WP_132828482.1">
    <property type="nucleotide sequence ID" value="NZ_SMFP01000004.1"/>
</dbReference>
<feature type="coiled-coil region" evidence="1">
    <location>
        <begin position="583"/>
        <end position="624"/>
    </location>
</feature>
<evidence type="ECO:0000313" key="4">
    <source>
        <dbReference type="EMBL" id="TDE39103.1"/>
    </source>
</evidence>
<feature type="coiled-coil region" evidence="1">
    <location>
        <begin position="818"/>
        <end position="845"/>
    </location>
</feature>
<keyword evidence="1" id="KW-0175">Coiled coil</keyword>
<dbReference type="EMBL" id="SMFP01000004">
    <property type="protein sequence ID" value="TDE39103.1"/>
    <property type="molecule type" value="Genomic_DNA"/>
</dbReference>
<gene>
    <name evidence="4" type="ORF">E1B25_08865</name>
</gene>
<evidence type="ECO:0000259" key="3">
    <source>
        <dbReference type="Pfam" id="PF13514"/>
    </source>
</evidence>
<evidence type="ECO:0000256" key="1">
    <source>
        <dbReference type="SAM" id="Coils"/>
    </source>
</evidence>
<reference evidence="4 5" key="1">
    <citation type="submission" date="2019-03" db="EMBL/GenBank/DDBJ databases">
        <authorList>
            <person name="Zhang S."/>
        </authorList>
    </citation>
    <scope>NUCLEOTIDE SEQUENCE [LARGE SCALE GENOMIC DNA]</scope>
    <source>
        <strain evidence="4 5">S4J41</strain>
    </source>
</reference>
<organism evidence="4 5">
    <name type="scientific">Antarcticimicrobium sediminis</name>
    <dbReference type="NCBI Taxonomy" id="2546227"/>
    <lineage>
        <taxon>Bacteria</taxon>
        <taxon>Pseudomonadati</taxon>
        <taxon>Pseudomonadota</taxon>
        <taxon>Alphaproteobacteria</taxon>
        <taxon>Rhodobacterales</taxon>
        <taxon>Paracoccaceae</taxon>
        <taxon>Antarcticimicrobium</taxon>
    </lineage>
</organism>
<dbReference type="PANTHER" id="PTHR41259:SF1">
    <property type="entry name" value="DOUBLE-STRAND BREAK REPAIR RAD50 ATPASE, PUTATIVE-RELATED"/>
    <property type="match status" value="1"/>
</dbReference>
<dbReference type="SUPFAM" id="SSF52540">
    <property type="entry name" value="P-loop containing nucleoside triphosphate hydrolases"/>
    <property type="match status" value="1"/>
</dbReference>
<feature type="coiled-coil region" evidence="1">
    <location>
        <begin position="924"/>
        <end position="988"/>
    </location>
</feature>
<feature type="coiled-coil region" evidence="1">
    <location>
        <begin position="275"/>
        <end position="309"/>
    </location>
</feature>
<dbReference type="Pfam" id="PF13514">
    <property type="entry name" value="AAA_27"/>
    <property type="match status" value="1"/>
</dbReference>
<proteinExistence type="predicted"/>
<name>A0A4R5EW24_9RHOB</name>
<accession>A0A4R5EW24</accession>
<comment type="caution">
    <text evidence="4">The sequence shown here is derived from an EMBL/GenBank/DDBJ whole genome shotgun (WGS) entry which is preliminary data.</text>
</comment>
<keyword evidence="5" id="KW-1185">Reference proteome</keyword>
<dbReference type="AlphaFoldDB" id="A0A4R5EW24"/>
<protein>
    <recommendedName>
        <fullName evidence="3">YhaN AAA domain-containing protein</fullName>
    </recommendedName>
</protein>
<sequence>MRIQRLSLNRFGHFTDRQYDFGPRNDRPDFHIIYGPNEAGKTTTMEAALRLFYGFPMRDGFAFKHQRSNLQVSATLDIDGELREFSRLPKRSGSLVDANGTALPETALSAHLAGLSEEDYRQLLCLDDDTIERGGEEIAQARGDIGRLLFSAAAGVADLSTVLDGVREQADGIWKKRASKTRIAELKRDLATVEKDIRERDISASAWRSLRKALAEAQTDEQAARAMRDALQKQAAEIASQKRAIPLLVELNALDTRIAPFAQYPARLDFDPERLVQLRTDETTARADLERLSAELATLKKARENITLEPQQVTLSDQLDALEELHIRDRSADLDLARRQDQQRAAEEAMALAARDLGAPRETDPRSLVLSPSDISRLESARDDLRKATDSLASETQEHAALTERQSAAQEGCDALAATGTAPAQIDDILLRHDVDRLAPALASARQALASATQNAQALLRALDMGGVTFDRLPPCPTSPIKAQDWTDQHTALVQKISAVAEAKAQHQADLAARIAQAEALTASGTLVADATTEALQQDRDALWLRHEAALTAETAKPFASAMHAFDAAMKSRVSHARDLGQLRQIEQARAEAQVRADQADAVLTGLRNDLATLEDRVNAAASEVGLAAPITPAEWLDWVKRHTTATEASNTLTALQEIHQPVLDRAQKLLDILKPLLQLEDPDVESAILTARKLAEQERDKAAQRSKAQDALQQADKDLAKRQIKYQAALQAEAQAKDAWQCLISDLLGDAVASQTLMASLAPLRDLREQEEKRASAARRVATMQADQQQFSDQVIALANTHGVTPQDTATETFAALRNLSDAAKKAREKRAELTNAIATAQAKLTATDETLTRISQEVAAIAAVFPAGTPVDSIDALRSATGQARQVIADRAEIIKLERMILSELGVANRTAAREMLESVTTAELEATAETIKSDLARAEQDLTKSTEARVTAEQGLAQVTGDADIATLTERKTTLELQIEEAAVEHLELSLGHWLASDAIRRYRDSHRSGMMTATERCFATLTQGAYPKLTTQPDGAEEILLAMDADGATKRAADMSKGTRFQLYLALRAAAHEQLVQQGTCLPFFCDDIFETFDEDRTSAACRVMEDIGRTGQAIYLTHHRHVVDIAMQVCDSPPMLHEI</sequence>
<dbReference type="PANTHER" id="PTHR41259">
    <property type="entry name" value="DOUBLE-STRAND BREAK REPAIR RAD50 ATPASE, PUTATIVE-RELATED"/>
    <property type="match status" value="1"/>
</dbReference>
<evidence type="ECO:0000313" key="5">
    <source>
        <dbReference type="Proteomes" id="UP000294662"/>
    </source>
</evidence>
<dbReference type="InterPro" id="IPR038734">
    <property type="entry name" value="YhaN_AAA"/>
</dbReference>
<evidence type="ECO:0000256" key="2">
    <source>
        <dbReference type="SAM" id="MobiDB-lite"/>
    </source>
</evidence>
<feature type="domain" description="YhaN AAA" evidence="3">
    <location>
        <begin position="1"/>
        <end position="207"/>
    </location>
</feature>
<dbReference type="OrthoDB" id="9764467at2"/>
<dbReference type="Gene3D" id="3.40.50.300">
    <property type="entry name" value="P-loop containing nucleotide triphosphate hydrolases"/>
    <property type="match status" value="2"/>
</dbReference>
<dbReference type="InterPro" id="IPR027417">
    <property type="entry name" value="P-loop_NTPase"/>
</dbReference>
<feature type="region of interest" description="Disordered" evidence="2">
    <location>
        <begin position="386"/>
        <end position="405"/>
    </location>
</feature>
<feature type="coiled-coil region" evidence="1">
    <location>
        <begin position="176"/>
        <end position="234"/>
    </location>
</feature>